<dbReference type="AlphaFoldDB" id="A0AAN7JYW9"/>
<feature type="compositionally biased region" description="Basic and acidic residues" evidence="1">
    <location>
        <begin position="105"/>
        <end position="116"/>
    </location>
</feature>
<gene>
    <name evidence="2" type="ORF">SAY87_009036</name>
</gene>
<dbReference type="Proteomes" id="UP001345219">
    <property type="component" value="Chromosome 8"/>
</dbReference>
<dbReference type="EMBL" id="JAXIOK010000014">
    <property type="protein sequence ID" value="KAK4755279.1"/>
    <property type="molecule type" value="Genomic_DNA"/>
</dbReference>
<evidence type="ECO:0000313" key="2">
    <source>
        <dbReference type="EMBL" id="KAK4755279.1"/>
    </source>
</evidence>
<evidence type="ECO:0000313" key="3">
    <source>
        <dbReference type="Proteomes" id="UP001345219"/>
    </source>
</evidence>
<accession>A0AAN7JYW9</accession>
<name>A0AAN7JYW9_9MYRT</name>
<protein>
    <submittedName>
        <fullName evidence="2">Uncharacterized protein</fullName>
    </submittedName>
</protein>
<comment type="caution">
    <text evidence="2">The sequence shown here is derived from an EMBL/GenBank/DDBJ whole genome shotgun (WGS) entry which is preliminary data.</text>
</comment>
<organism evidence="2 3">
    <name type="scientific">Trapa incisa</name>
    <dbReference type="NCBI Taxonomy" id="236973"/>
    <lineage>
        <taxon>Eukaryota</taxon>
        <taxon>Viridiplantae</taxon>
        <taxon>Streptophyta</taxon>
        <taxon>Embryophyta</taxon>
        <taxon>Tracheophyta</taxon>
        <taxon>Spermatophyta</taxon>
        <taxon>Magnoliopsida</taxon>
        <taxon>eudicotyledons</taxon>
        <taxon>Gunneridae</taxon>
        <taxon>Pentapetalae</taxon>
        <taxon>rosids</taxon>
        <taxon>malvids</taxon>
        <taxon>Myrtales</taxon>
        <taxon>Lythraceae</taxon>
        <taxon>Trapa</taxon>
    </lineage>
</organism>
<evidence type="ECO:0000256" key="1">
    <source>
        <dbReference type="SAM" id="MobiDB-lite"/>
    </source>
</evidence>
<proteinExistence type="predicted"/>
<sequence length="162" mass="18150">MTAAADQQLIRVNSTMDHQRHLHLTCIPRSHPPEDKSLNVETVETGLLLMIRVCHNAAQQQMLVECHLLMANQFMLSITMVIYAWTEAFHLCHGAQDGTPVSPPEVKREEEGRAGADEQQQLREIGVRPLQILWPEMQPFGEESESQVLHSPALRGDAAVLA</sequence>
<reference evidence="2 3" key="1">
    <citation type="journal article" date="2023" name="Hortic Res">
        <title>Pangenome of water caltrop reveals structural variations and asymmetric subgenome divergence after allopolyploidization.</title>
        <authorList>
            <person name="Zhang X."/>
            <person name="Chen Y."/>
            <person name="Wang L."/>
            <person name="Yuan Y."/>
            <person name="Fang M."/>
            <person name="Shi L."/>
            <person name="Lu R."/>
            <person name="Comes H.P."/>
            <person name="Ma Y."/>
            <person name="Chen Y."/>
            <person name="Huang G."/>
            <person name="Zhou Y."/>
            <person name="Zheng Z."/>
            <person name="Qiu Y."/>
        </authorList>
    </citation>
    <scope>NUCLEOTIDE SEQUENCE [LARGE SCALE GENOMIC DNA]</scope>
    <source>
        <tissue evidence="2">Roots</tissue>
    </source>
</reference>
<feature type="region of interest" description="Disordered" evidence="1">
    <location>
        <begin position="96"/>
        <end position="120"/>
    </location>
</feature>
<keyword evidence="3" id="KW-1185">Reference proteome</keyword>